<name>A0A5Q2FC93_9ACTN</name>
<dbReference type="RefSeq" id="WP_153572938.1">
    <property type="nucleotide sequence ID" value="NZ_CP045725.1"/>
</dbReference>
<dbReference type="Proteomes" id="UP000386847">
    <property type="component" value="Chromosome"/>
</dbReference>
<accession>A0A5Q2FC93</accession>
<dbReference type="EMBL" id="CP045725">
    <property type="protein sequence ID" value="QGF24409.1"/>
    <property type="molecule type" value="Genomic_DNA"/>
</dbReference>
<sequence>MDPMQISAIAQFPADPARVFAMQTDRAFLEEVCRSGGAVAYEVEADGNRTRMSRSMPAPDLAKKFVGETITVVETYVWGEPSDDGTRTADLTVDVPGTPGSMNGAAVLSPTALGSQIEVSGDLVVRIPLVGRKLEQAAAPALTAGIEVQETVARGYLA</sequence>
<proteinExistence type="predicted"/>
<evidence type="ECO:0000313" key="1">
    <source>
        <dbReference type="EMBL" id="QGF24409.1"/>
    </source>
</evidence>
<protein>
    <submittedName>
        <fullName evidence="1">DUF2505 family protein</fullName>
    </submittedName>
</protein>
<keyword evidence="2" id="KW-1185">Reference proteome</keyword>
<organism evidence="1 2">
    <name type="scientific">Raineyella fluvialis</name>
    <dbReference type="NCBI Taxonomy" id="2662261"/>
    <lineage>
        <taxon>Bacteria</taxon>
        <taxon>Bacillati</taxon>
        <taxon>Actinomycetota</taxon>
        <taxon>Actinomycetes</taxon>
        <taxon>Propionibacteriales</taxon>
        <taxon>Propionibacteriaceae</taxon>
        <taxon>Raineyella</taxon>
    </lineage>
</organism>
<dbReference type="Pfam" id="PF10698">
    <property type="entry name" value="DUF2505"/>
    <property type="match status" value="1"/>
</dbReference>
<dbReference type="KEGG" id="rain:Rai3103_12950"/>
<gene>
    <name evidence="1" type="ORF">Rai3103_12950</name>
</gene>
<dbReference type="InterPro" id="IPR019639">
    <property type="entry name" value="DUF2505"/>
</dbReference>
<dbReference type="AlphaFoldDB" id="A0A5Q2FC93"/>
<evidence type="ECO:0000313" key="2">
    <source>
        <dbReference type="Proteomes" id="UP000386847"/>
    </source>
</evidence>
<reference evidence="1 2" key="1">
    <citation type="submission" date="2019-10" db="EMBL/GenBank/DDBJ databases">
        <title>Genomic analysis of Raineyella sp. CBA3103.</title>
        <authorList>
            <person name="Roh S.W."/>
        </authorList>
    </citation>
    <scope>NUCLEOTIDE SEQUENCE [LARGE SCALE GENOMIC DNA]</scope>
    <source>
        <strain evidence="1 2">CBA3103</strain>
    </source>
</reference>